<feature type="transmembrane region" description="Helical" evidence="1">
    <location>
        <begin position="116"/>
        <end position="133"/>
    </location>
</feature>
<name>A0A9D1F6A2_9FIRM</name>
<reference evidence="2" key="1">
    <citation type="submission" date="2020-10" db="EMBL/GenBank/DDBJ databases">
        <authorList>
            <person name="Gilroy R."/>
        </authorList>
    </citation>
    <scope>NUCLEOTIDE SEQUENCE</scope>
    <source>
        <strain evidence="2">CHK178-757</strain>
    </source>
</reference>
<gene>
    <name evidence="2" type="ORF">IAB46_13075</name>
</gene>
<sequence>MRYISRNLPVSRFFTILGMIFTGVIGTFLHFLFQWTANHPAIALFSPVNESIWEHLKLLFFPVLLFTSLECILYKRRVSGFLWARTMALLAGLGFIIAGFYIYSGILGTNYTAADIGLFVISILITFLLTPYLQKRQKSFASPTGLAIFILLLLTALFFLFTFYPPHIGLFIDPAAKDYGILRQPGAYESLLYDLF</sequence>
<dbReference type="Proteomes" id="UP000823927">
    <property type="component" value="Unassembled WGS sequence"/>
</dbReference>
<accession>A0A9D1F6A2</accession>
<evidence type="ECO:0000313" key="2">
    <source>
        <dbReference type="EMBL" id="HIS48458.1"/>
    </source>
</evidence>
<dbReference type="Pfam" id="PF20122">
    <property type="entry name" value="DUF6512"/>
    <property type="match status" value="1"/>
</dbReference>
<proteinExistence type="predicted"/>
<feature type="transmembrane region" description="Helical" evidence="1">
    <location>
        <begin position="145"/>
        <end position="164"/>
    </location>
</feature>
<feature type="transmembrane region" description="Helical" evidence="1">
    <location>
        <begin position="12"/>
        <end position="35"/>
    </location>
</feature>
<dbReference type="AlphaFoldDB" id="A0A9D1F6A2"/>
<protein>
    <submittedName>
        <fullName evidence="2">Uncharacterized protein</fullName>
    </submittedName>
</protein>
<keyword evidence="1" id="KW-0812">Transmembrane</keyword>
<dbReference type="EMBL" id="DVIT01000056">
    <property type="protein sequence ID" value="HIS48458.1"/>
    <property type="molecule type" value="Genomic_DNA"/>
</dbReference>
<comment type="caution">
    <text evidence="2">The sequence shown here is derived from an EMBL/GenBank/DDBJ whole genome shotgun (WGS) entry which is preliminary data.</text>
</comment>
<reference evidence="2" key="2">
    <citation type="journal article" date="2021" name="PeerJ">
        <title>Extensive microbial diversity within the chicken gut microbiome revealed by metagenomics and culture.</title>
        <authorList>
            <person name="Gilroy R."/>
            <person name="Ravi A."/>
            <person name="Getino M."/>
            <person name="Pursley I."/>
            <person name="Horton D.L."/>
            <person name="Alikhan N.F."/>
            <person name="Baker D."/>
            <person name="Gharbi K."/>
            <person name="Hall N."/>
            <person name="Watson M."/>
            <person name="Adriaenssens E.M."/>
            <person name="Foster-Nyarko E."/>
            <person name="Jarju S."/>
            <person name="Secka A."/>
            <person name="Antonio M."/>
            <person name="Oren A."/>
            <person name="Chaudhuri R.R."/>
            <person name="La Ragione R."/>
            <person name="Hildebrand F."/>
            <person name="Pallen M.J."/>
        </authorList>
    </citation>
    <scope>NUCLEOTIDE SEQUENCE</scope>
    <source>
        <strain evidence="2">CHK178-757</strain>
    </source>
</reference>
<keyword evidence="1" id="KW-1133">Transmembrane helix</keyword>
<keyword evidence="1" id="KW-0472">Membrane</keyword>
<evidence type="ECO:0000313" key="3">
    <source>
        <dbReference type="Proteomes" id="UP000823927"/>
    </source>
</evidence>
<evidence type="ECO:0000256" key="1">
    <source>
        <dbReference type="SAM" id="Phobius"/>
    </source>
</evidence>
<feature type="transmembrane region" description="Helical" evidence="1">
    <location>
        <begin position="55"/>
        <end position="74"/>
    </location>
</feature>
<feature type="transmembrane region" description="Helical" evidence="1">
    <location>
        <begin position="86"/>
        <end position="104"/>
    </location>
</feature>
<dbReference type="InterPro" id="IPR045407">
    <property type="entry name" value="DUF6512"/>
</dbReference>
<organism evidence="2 3">
    <name type="scientific">Candidatus Scybalocola faecigallinarum</name>
    <dbReference type="NCBI Taxonomy" id="2840941"/>
    <lineage>
        <taxon>Bacteria</taxon>
        <taxon>Bacillati</taxon>
        <taxon>Bacillota</taxon>
        <taxon>Clostridia</taxon>
        <taxon>Lachnospirales</taxon>
        <taxon>Lachnospiraceae</taxon>
        <taxon>Lachnospiraceae incertae sedis</taxon>
        <taxon>Candidatus Scybalocola (ex Gilroy et al. 2021)</taxon>
    </lineage>
</organism>